<organism evidence="1">
    <name type="scientific">Fervidobacterium thailandense</name>
    <dbReference type="NCBI Taxonomy" id="1008305"/>
    <lineage>
        <taxon>Bacteria</taxon>
        <taxon>Thermotogati</taxon>
        <taxon>Thermotogota</taxon>
        <taxon>Thermotogae</taxon>
        <taxon>Thermotogales</taxon>
        <taxon>Fervidobacteriaceae</taxon>
        <taxon>Fervidobacterium</taxon>
    </lineage>
</organism>
<dbReference type="AlphaFoldDB" id="A0A7C5VMZ4"/>
<gene>
    <name evidence="1" type="ORF">ENT77_05545</name>
</gene>
<protein>
    <submittedName>
        <fullName evidence="1">Uncharacterized protein</fullName>
    </submittedName>
</protein>
<dbReference type="InterPro" id="IPR029045">
    <property type="entry name" value="ClpP/crotonase-like_dom_sf"/>
</dbReference>
<accession>A0A7C5VMZ4</accession>
<dbReference type="Gene3D" id="3.90.226.10">
    <property type="entry name" value="2-enoyl-CoA Hydratase, Chain A, domain 1"/>
    <property type="match status" value="1"/>
</dbReference>
<name>A0A7C5VMZ4_9BACT</name>
<dbReference type="SUPFAM" id="SSF52096">
    <property type="entry name" value="ClpP/crotonase"/>
    <property type="match status" value="1"/>
</dbReference>
<proteinExistence type="predicted"/>
<dbReference type="EMBL" id="DSZY01000027">
    <property type="protein sequence ID" value="HGU40643.1"/>
    <property type="molecule type" value="Genomic_DNA"/>
</dbReference>
<comment type="caution">
    <text evidence="1">The sequence shown here is derived from an EMBL/GenBank/DDBJ whole genome shotgun (WGS) entry which is preliminary data.</text>
</comment>
<sequence>MKTGTKLFLGFVLAGALLTYVLPWFIELYKYKSRLVSPDEVLKTLEHVERRIKEGCALPWLNASEEDFNQKLTEAKPQLTSKMLPIEVFKIIQPVLSVLNDQNIRFSVPVEPVYDVLPFSVAVVDRRIIVVSTADNSVPLGAELIAINGTQEDELIEEFLNYTSGECYELREQQLGTLIWLYPELSKKNRRFEVQVYRIPKKYAVTLRFNGEEKTVTVKTTTAYSFPKLVKESSPQRSPFEFEMRGNVGILKLGTFSLREGMFNRYRDFLNGLFVQYPEMESLIIDVRGSAIRDLGVFKELLEHLFHEPKTVDLKMNVVMTAYNLSTLEKLGISFTSSTGELLTVPLKLELIPREPVFRGKVYVLADRHTTQTSLDFLLLFRKLKRGKIIGEIPVTPVNHSAEVSSSYTPPMMMSYQYPTARVAEDQDDLKFDATFEVSTNERISYVLGKSDALLEKAVEFVIKDE</sequence>
<reference evidence="1" key="1">
    <citation type="journal article" date="2020" name="mSystems">
        <title>Genome- and Community-Level Interaction Insights into Carbon Utilization and Element Cycling Functions of Hydrothermarchaeota in Hydrothermal Sediment.</title>
        <authorList>
            <person name="Zhou Z."/>
            <person name="Liu Y."/>
            <person name="Xu W."/>
            <person name="Pan J."/>
            <person name="Luo Z.H."/>
            <person name="Li M."/>
        </authorList>
    </citation>
    <scope>NUCLEOTIDE SEQUENCE [LARGE SCALE GENOMIC DNA]</scope>
    <source>
        <strain evidence="1">SpSt-609</strain>
    </source>
</reference>
<evidence type="ECO:0000313" key="1">
    <source>
        <dbReference type="EMBL" id="HGU40643.1"/>
    </source>
</evidence>